<feature type="compositionally biased region" description="Basic and acidic residues" evidence="5">
    <location>
        <begin position="513"/>
        <end position="528"/>
    </location>
</feature>
<dbReference type="RefSeq" id="XP_040682992.1">
    <property type="nucleotide sequence ID" value="XM_040819727.1"/>
</dbReference>
<accession>A0A0B2X075</accession>
<organism evidence="7 8">
    <name type="scientific">Metarhizium album (strain ARSEF 1941)</name>
    <dbReference type="NCBI Taxonomy" id="1081103"/>
    <lineage>
        <taxon>Eukaryota</taxon>
        <taxon>Fungi</taxon>
        <taxon>Dikarya</taxon>
        <taxon>Ascomycota</taxon>
        <taxon>Pezizomycotina</taxon>
        <taxon>Sordariomycetes</taxon>
        <taxon>Hypocreomycetidae</taxon>
        <taxon>Hypocreales</taxon>
        <taxon>Clavicipitaceae</taxon>
        <taxon>Metarhizium</taxon>
    </lineage>
</organism>
<feature type="signal peptide" evidence="6">
    <location>
        <begin position="1"/>
        <end position="20"/>
    </location>
</feature>
<evidence type="ECO:0000256" key="4">
    <source>
        <dbReference type="ARBA" id="ARBA00023157"/>
    </source>
</evidence>
<keyword evidence="1" id="KW-0800">Toxin</keyword>
<dbReference type="InterPro" id="IPR001144">
    <property type="entry name" value="Enterotoxin_A"/>
</dbReference>
<dbReference type="STRING" id="1081103.A0A0B2X075"/>
<dbReference type="HOGENOM" id="CLU_484035_0_0_1"/>
<evidence type="ECO:0000313" key="8">
    <source>
        <dbReference type="Proteomes" id="UP000030816"/>
    </source>
</evidence>
<sequence length="548" mass="61368">MDMSLRAAITLLLFFQPCQSQPEPGCGVEAALNRCQVPLREPGLLQSTYRGETGRTPEDVQKAGGFYSRGLQRQLAGAELTDQELRDGSSLFKHAEGYTAQYTRYVSTSADPAAALRFAVAMGEEADQRGFLYKIHADGRMIDVDGSLRRHSPYLALRQREHAAIGFIPFAQIEGWWEITVNLDEKGFDGRRFLYKTGKKLRQGRLKDFHKNLEFDEKTFARLQGHGAAPELAGFPQGHRAWKETTWKEFEKQPVEIKLDELISAICAPKDKLTKRNRTSCLWPLADAKAGKPNIPKAPDVHRVPHVPHGSRKGGLAQNRGKGPLRKLNKISITKMGAGSTAAFHILAPYARDVLEAVKKWDHPVGRAVGWFDDTITSFQESLFGKRVPEIDGNETKLRLLCWLRGEQNDEERGVGKACKRLRATDKNEQQQDDWVLGLNQLSALCYAVETDPPEEESIRLQLETSCAALQVELEREEKSGSNTGKTYEAMHKYVDQLLLEVGWRFELRQVAEPEPEPARGGRIRGEATSHGTTIKNDSSNLQEQAAA</sequence>
<dbReference type="EMBL" id="AZHE01000001">
    <property type="protein sequence ID" value="KHO01927.1"/>
    <property type="molecule type" value="Genomic_DNA"/>
</dbReference>
<dbReference type="Pfam" id="PF01375">
    <property type="entry name" value="Enterotoxin_a"/>
    <property type="match status" value="1"/>
</dbReference>
<feature type="compositionally biased region" description="Polar residues" evidence="5">
    <location>
        <begin position="530"/>
        <end position="548"/>
    </location>
</feature>
<proteinExistence type="predicted"/>
<evidence type="ECO:0000256" key="6">
    <source>
        <dbReference type="SAM" id="SignalP"/>
    </source>
</evidence>
<keyword evidence="8" id="KW-1185">Reference proteome</keyword>
<feature type="region of interest" description="Disordered" evidence="5">
    <location>
        <begin position="513"/>
        <end position="548"/>
    </location>
</feature>
<keyword evidence="3" id="KW-0843">Virulence</keyword>
<reference evidence="7 8" key="1">
    <citation type="journal article" date="2014" name="Proc. Natl. Acad. Sci. U.S.A.">
        <title>Trajectory and genomic determinants of fungal-pathogen speciation and host adaptation.</title>
        <authorList>
            <person name="Hu X."/>
            <person name="Xiao G."/>
            <person name="Zheng P."/>
            <person name="Shang Y."/>
            <person name="Su Y."/>
            <person name="Zhang X."/>
            <person name="Liu X."/>
            <person name="Zhan S."/>
            <person name="St Leger R.J."/>
            <person name="Wang C."/>
        </authorList>
    </citation>
    <scope>NUCLEOTIDE SEQUENCE [LARGE SCALE GENOMIC DNA]</scope>
    <source>
        <strain evidence="7 8">ARSEF 1941</strain>
    </source>
</reference>
<dbReference type="Proteomes" id="UP000030816">
    <property type="component" value="Unassembled WGS sequence"/>
</dbReference>
<feature type="region of interest" description="Disordered" evidence="5">
    <location>
        <begin position="293"/>
        <end position="321"/>
    </location>
</feature>
<keyword evidence="4" id="KW-1015">Disulfide bond</keyword>
<name>A0A0B2X075_METAS</name>
<evidence type="ECO:0000256" key="5">
    <source>
        <dbReference type="SAM" id="MobiDB-lite"/>
    </source>
</evidence>
<evidence type="ECO:0000256" key="2">
    <source>
        <dbReference type="ARBA" id="ARBA00022729"/>
    </source>
</evidence>
<protein>
    <submittedName>
        <fullName evidence="7">Heat-labile enterotoxin IIA, A chain</fullName>
    </submittedName>
</protein>
<evidence type="ECO:0000256" key="3">
    <source>
        <dbReference type="ARBA" id="ARBA00023026"/>
    </source>
</evidence>
<evidence type="ECO:0000256" key="1">
    <source>
        <dbReference type="ARBA" id="ARBA00022656"/>
    </source>
</evidence>
<dbReference type="AlphaFoldDB" id="A0A0B2X075"/>
<gene>
    <name evidence="7" type="ORF">MAM_00928</name>
</gene>
<dbReference type="GO" id="GO:0090729">
    <property type="term" value="F:toxin activity"/>
    <property type="evidence" value="ECO:0007669"/>
    <property type="project" value="UniProtKB-KW"/>
</dbReference>
<dbReference type="GeneID" id="63735383"/>
<dbReference type="OrthoDB" id="4937746at2759"/>
<dbReference type="SUPFAM" id="SSF56399">
    <property type="entry name" value="ADP-ribosylation"/>
    <property type="match status" value="1"/>
</dbReference>
<evidence type="ECO:0000313" key="7">
    <source>
        <dbReference type="EMBL" id="KHO01927.1"/>
    </source>
</evidence>
<keyword evidence="2 6" id="KW-0732">Signal</keyword>
<comment type="caution">
    <text evidence="7">The sequence shown here is derived from an EMBL/GenBank/DDBJ whole genome shotgun (WGS) entry which is preliminary data.</text>
</comment>
<dbReference type="Gene3D" id="3.90.210.10">
    <property type="entry name" value="Heat-Labile Enterotoxin, subunit A"/>
    <property type="match status" value="1"/>
</dbReference>
<feature type="chain" id="PRO_5002079816" evidence="6">
    <location>
        <begin position="21"/>
        <end position="548"/>
    </location>
</feature>